<accession>A0AA35SEQ2</accession>
<comment type="caution">
    <text evidence="2">The sequence shown here is derived from an EMBL/GenBank/DDBJ whole genome shotgun (WGS) entry which is preliminary data.</text>
</comment>
<dbReference type="AlphaFoldDB" id="A0AA35SEQ2"/>
<evidence type="ECO:0000256" key="1">
    <source>
        <dbReference type="SAM" id="MobiDB-lite"/>
    </source>
</evidence>
<evidence type="ECO:0000313" key="3">
    <source>
        <dbReference type="Proteomes" id="UP001174909"/>
    </source>
</evidence>
<feature type="region of interest" description="Disordered" evidence="1">
    <location>
        <begin position="1"/>
        <end position="91"/>
    </location>
</feature>
<sequence>MGASSSSEREEGESSGQGVLDILQQLTGDLGDRVEMSLAEDEVGGAGSSSQRAAAEERTSNGAGGDNDRGQGETGGRGEQGEESGDEEMESETVQLLARLFGTRLNRKKVCRVPVYVCNVYGEEENHYSLDLRTDTFDRFCVFSLWFSSDDKELITACSDDYLYIYNSEICDCEVGGAGRCR</sequence>
<name>A0AA35SEQ2_GEOBA</name>
<proteinExistence type="predicted"/>
<evidence type="ECO:0000313" key="2">
    <source>
        <dbReference type="EMBL" id="CAI8028633.1"/>
    </source>
</evidence>
<keyword evidence="3" id="KW-1185">Reference proteome</keyword>
<reference evidence="2" key="1">
    <citation type="submission" date="2023-03" db="EMBL/GenBank/DDBJ databases">
        <authorList>
            <person name="Steffen K."/>
            <person name="Cardenas P."/>
        </authorList>
    </citation>
    <scope>NUCLEOTIDE SEQUENCE</scope>
</reference>
<dbReference type="Proteomes" id="UP001174909">
    <property type="component" value="Unassembled WGS sequence"/>
</dbReference>
<gene>
    <name evidence="2" type="ORF">GBAR_LOCUS16310</name>
</gene>
<feature type="compositionally biased region" description="Acidic residues" evidence="1">
    <location>
        <begin position="81"/>
        <end position="91"/>
    </location>
</feature>
<organism evidence="2 3">
    <name type="scientific">Geodia barretti</name>
    <name type="common">Barrett's horny sponge</name>
    <dbReference type="NCBI Taxonomy" id="519541"/>
    <lineage>
        <taxon>Eukaryota</taxon>
        <taxon>Metazoa</taxon>
        <taxon>Porifera</taxon>
        <taxon>Demospongiae</taxon>
        <taxon>Heteroscleromorpha</taxon>
        <taxon>Tetractinellida</taxon>
        <taxon>Astrophorina</taxon>
        <taxon>Geodiidae</taxon>
        <taxon>Geodia</taxon>
    </lineage>
</organism>
<protein>
    <submittedName>
        <fullName evidence="2">DDB1- and CUL4-associated factor 11</fullName>
    </submittedName>
</protein>
<dbReference type="EMBL" id="CASHTH010002351">
    <property type="protein sequence ID" value="CAI8028633.1"/>
    <property type="molecule type" value="Genomic_DNA"/>
</dbReference>